<dbReference type="PANTHER" id="PTHR43975:SF2">
    <property type="entry name" value="EG:BACR7A4.14 PROTEIN-RELATED"/>
    <property type="match status" value="1"/>
</dbReference>
<name>A0A8J9ZGC9_BRALA</name>
<keyword evidence="2" id="KW-1185">Reference proteome</keyword>
<dbReference type="AlphaFoldDB" id="A0A8J9ZGC9"/>
<dbReference type="InterPro" id="IPR036291">
    <property type="entry name" value="NAD(P)-bd_dom_sf"/>
</dbReference>
<dbReference type="Proteomes" id="UP000838412">
    <property type="component" value="Chromosome 2"/>
</dbReference>
<gene>
    <name evidence="1" type="primary">Hypp1099</name>
    <name evidence="1" type="ORF">BLAG_LOCUS13030</name>
</gene>
<sequence length="76" mass="7884">MCGTCPGLIPTEMLKLLGEAKEQQLLEHAKSTHALGRAGKVAEVAKTIAILASSDASFITGAQVPVDGGRHAMCPR</sequence>
<dbReference type="SUPFAM" id="SSF51735">
    <property type="entry name" value="NAD(P)-binding Rossmann-fold domains"/>
    <property type="match status" value="1"/>
</dbReference>
<dbReference type="Pfam" id="PF13561">
    <property type="entry name" value="adh_short_C2"/>
    <property type="match status" value="1"/>
</dbReference>
<reference evidence="1" key="1">
    <citation type="submission" date="2022-01" db="EMBL/GenBank/DDBJ databases">
        <authorList>
            <person name="Braso-Vives M."/>
        </authorList>
    </citation>
    <scope>NUCLEOTIDE SEQUENCE</scope>
</reference>
<dbReference type="OrthoDB" id="47007at2759"/>
<protein>
    <submittedName>
        <fullName evidence="1">Hypp1099 protein</fullName>
    </submittedName>
</protein>
<proteinExistence type="predicted"/>
<organism evidence="1 2">
    <name type="scientific">Branchiostoma lanceolatum</name>
    <name type="common">Common lancelet</name>
    <name type="synonym">Amphioxus lanceolatum</name>
    <dbReference type="NCBI Taxonomy" id="7740"/>
    <lineage>
        <taxon>Eukaryota</taxon>
        <taxon>Metazoa</taxon>
        <taxon>Chordata</taxon>
        <taxon>Cephalochordata</taxon>
        <taxon>Leptocardii</taxon>
        <taxon>Amphioxiformes</taxon>
        <taxon>Branchiostomatidae</taxon>
        <taxon>Branchiostoma</taxon>
    </lineage>
</organism>
<dbReference type="Gene3D" id="3.40.50.720">
    <property type="entry name" value="NAD(P)-binding Rossmann-like Domain"/>
    <property type="match status" value="1"/>
</dbReference>
<accession>A0A8J9ZGC9</accession>
<evidence type="ECO:0000313" key="2">
    <source>
        <dbReference type="Proteomes" id="UP000838412"/>
    </source>
</evidence>
<dbReference type="PANTHER" id="PTHR43975">
    <property type="entry name" value="ZGC:101858"/>
    <property type="match status" value="1"/>
</dbReference>
<evidence type="ECO:0000313" key="1">
    <source>
        <dbReference type="EMBL" id="CAH1253159.1"/>
    </source>
</evidence>
<dbReference type="EMBL" id="OV696687">
    <property type="protein sequence ID" value="CAH1253159.1"/>
    <property type="molecule type" value="Genomic_DNA"/>
</dbReference>
<dbReference type="InterPro" id="IPR002347">
    <property type="entry name" value="SDR_fam"/>
</dbReference>